<feature type="domain" description="Autophagy protein ATG5 UblB" evidence="3">
    <location>
        <begin position="348"/>
        <end position="511"/>
    </location>
</feature>
<dbReference type="Pfam" id="PF20637">
    <property type="entry name" value="ATG5_HBR"/>
    <property type="match status" value="1"/>
</dbReference>
<dbReference type="InParanoid" id="D7FR86"/>
<dbReference type="OMA" id="DYDKFWS"/>
<protein>
    <recommendedName>
        <fullName evidence="1">Autophagy protein 5</fullName>
    </recommendedName>
</protein>
<proteinExistence type="inferred from homology"/>
<dbReference type="Proteomes" id="UP000002630">
    <property type="component" value="Linkage Group LG06"/>
</dbReference>
<reference evidence="6 7" key="1">
    <citation type="journal article" date="2010" name="Nature">
        <title>The Ectocarpus genome and the independent evolution of multicellularity in brown algae.</title>
        <authorList>
            <person name="Cock J.M."/>
            <person name="Sterck L."/>
            <person name="Rouze P."/>
            <person name="Scornet D."/>
            <person name="Allen A.E."/>
            <person name="Amoutzias G."/>
            <person name="Anthouard V."/>
            <person name="Artiguenave F."/>
            <person name="Aury J.M."/>
            <person name="Badger J.H."/>
            <person name="Beszteri B."/>
            <person name="Billiau K."/>
            <person name="Bonnet E."/>
            <person name="Bothwell J.H."/>
            <person name="Bowler C."/>
            <person name="Boyen C."/>
            <person name="Brownlee C."/>
            <person name="Carrano C.J."/>
            <person name="Charrier B."/>
            <person name="Cho G.Y."/>
            <person name="Coelho S.M."/>
            <person name="Collen J."/>
            <person name="Corre E."/>
            <person name="Da Silva C."/>
            <person name="Delage L."/>
            <person name="Delaroque N."/>
            <person name="Dittami S.M."/>
            <person name="Doulbeau S."/>
            <person name="Elias M."/>
            <person name="Farnham G."/>
            <person name="Gachon C.M."/>
            <person name="Gschloessl B."/>
            <person name="Heesch S."/>
            <person name="Jabbari K."/>
            <person name="Jubin C."/>
            <person name="Kawai H."/>
            <person name="Kimura K."/>
            <person name="Kloareg B."/>
            <person name="Kupper F.C."/>
            <person name="Lang D."/>
            <person name="Le Bail A."/>
            <person name="Leblanc C."/>
            <person name="Lerouge P."/>
            <person name="Lohr M."/>
            <person name="Lopez P.J."/>
            <person name="Martens C."/>
            <person name="Maumus F."/>
            <person name="Michel G."/>
            <person name="Miranda-Saavedra D."/>
            <person name="Morales J."/>
            <person name="Moreau H."/>
            <person name="Motomura T."/>
            <person name="Nagasato C."/>
            <person name="Napoli C.A."/>
            <person name="Nelson D.R."/>
            <person name="Nyvall-Collen P."/>
            <person name="Peters A.F."/>
            <person name="Pommier C."/>
            <person name="Potin P."/>
            <person name="Poulain J."/>
            <person name="Quesneville H."/>
            <person name="Read B."/>
            <person name="Rensing S.A."/>
            <person name="Ritter A."/>
            <person name="Rousvoal S."/>
            <person name="Samanta M."/>
            <person name="Samson G."/>
            <person name="Schroeder D.C."/>
            <person name="Segurens B."/>
            <person name="Strittmatter M."/>
            <person name="Tonon T."/>
            <person name="Tregear J.W."/>
            <person name="Valentin K."/>
            <person name="von Dassow P."/>
            <person name="Yamagishi T."/>
            <person name="Van de Peer Y."/>
            <person name="Wincker P."/>
        </authorList>
    </citation>
    <scope>NUCLEOTIDE SEQUENCE [LARGE SCALE GENOMIC DNA]</scope>
    <source>
        <strain evidence="7">Ec32 / CCAP1310/4</strain>
    </source>
</reference>
<dbReference type="STRING" id="2880.D7FR86"/>
<dbReference type="InterPro" id="IPR048939">
    <property type="entry name" value="ATG5_UblA"/>
</dbReference>
<keyword evidence="1" id="KW-0072">Autophagy</keyword>
<evidence type="ECO:0000256" key="1">
    <source>
        <dbReference type="RuleBase" id="RU361202"/>
    </source>
</evidence>
<dbReference type="GO" id="GO:0000422">
    <property type="term" value="P:autophagy of mitochondrion"/>
    <property type="evidence" value="ECO:0007669"/>
    <property type="project" value="TreeGrafter"/>
</dbReference>
<dbReference type="GO" id="GO:0019776">
    <property type="term" value="F:Atg8-family ligase activity"/>
    <property type="evidence" value="ECO:0007669"/>
    <property type="project" value="TreeGrafter"/>
</dbReference>
<evidence type="ECO:0000256" key="2">
    <source>
        <dbReference type="SAM" id="MobiDB-lite"/>
    </source>
</evidence>
<name>D7FR86_ECTSI</name>
<dbReference type="Gene3D" id="3.10.20.90">
    <property type="entry name" value="Phosphatidylinositol 3-kinase Catalytic Subunit, Chain A, domain 1"/>
    <property type="match status" value="1"/>
</dbReference>
<dbReference type="InterPro" id="IPR007239">
    <property type="entry name" value="Atg5"/>
</dbReference>
<comment type="similarity">
    <text evidence="1">Belongs to the ATG5 family.</text>
</comment>
<dbReference type="PANTHER" id="PTHR13040:SF2">
    <property type="entry name" value="AUTOPHAGY PROTEIN 5"/>
    <property type="match status" value="1"/>
</dbReference>
<feature type="compositionally biased region" description="Low complexity" evidence="2">
    <location>
        <begin position="402"/>
        <end position="414"/>
    </location>
</feature>
<dbReference type="Pfam" id="PF20638">
    <property type="entry name" value="ATG5_UblA"/>
    <property type="match status" value="1"/>
</dbReference>
<dbReference type="AlphaFoldDB" id="D7FR86"/>
<sequence length="515" mass="56543">MSIVEGAERSGVWPVVETERHQYMVLDMRSRTTELDWGSVKFDQVSEGEGSRRMTSSRHFMCKVFLDSDAESYCSKLADMLTYMRRLALPPTAPSGLARLSETPARRLVVSQTKCTCGGELLPEADVNATLVTEIRQGSVMDALLQDVRQEAWGGMIPTELSMDSSEVTSLQRPLPLYLLLPRMGFLPCVAEAISHHFGEVAPDAQRTLWLEETRSGEPLRWHVPTGVLFDLIAGVGQEEGGGAKHGEEVPWSGPGRLGLLPWRITVHFQGCPRRQVFPLEKEADIRRHYTNALKQALFLQSGSSRAGMTLAKENQNRLWQAIKSNDTKVFHEMDALLGGDRGTVRLVPVRLLTGGAPPSQLPIPAQRPDGTPFTLRDCLRWFCPGVPWDAEEGAEEVPLSQQQQQQAGIAAAQPGKGDFGRRDSAEEGTVNTVDTQGNAAERSGVEERLETDTRVIGGQQAGMLAVSSDDAGAMSLPVVLVQGVEVPLDAPITQLWGALRHPDHFLYIVVRKQG</sequence>
<comment type="subcellular location">
    <subcellularLocation>
        <location evidence="1">Preautophagosomal structure membrane</location>
        <topology evidence="1">Peripheral membrane protein</topology>
    </subcellularLocation>
</comment>
<dbReference type="InterPro" id="IPR048940">
    <property type="entry name" value="ATG5_HBR"/>
</dbReference>
<gene>
    <name evidence="6" type="primary">Atg5</name>
    <name evidence="6" type="ORF">Esi_0211_0036</name>
</gene>
<dbReference type="GO" id="GO:0044233">
    <property type="term" value="C:mitochondria-associated endoplasmic reticulum membrane contact site"/>
    <property type="evidence" value="ECO:0007669"/>
    <property type="project" value="TreeGrafter"/>
</dbReference>
<feature type="domain" description="Autophagy protein ATG5 UblA" evidence="5">
    <location>
        <begin position="153"/>
        <end position="269"/>
    </location>
</feature>
<feature type="domain" description="Autophagy protein ATG5 alpha-helical bundle region" evidence="4">
    <location>
        <begin position="284"/>
        <end position="336"/>
    </location>
</feature>
<feature type="region of interest" description="Disordered" evidence="2">
    <location>
        <begin position="393"/>
        <end position="449"/>
    </location>
</feature>
<dbReference type="EMBL" id="FN649731">
    <property type="protein sequence ID" value="CBJ49211.1"/>
    <property type="molecule type" value="Genomic_DNA"/>
</dbReference>
<dbReference type="EMBL" id="FN648389">
    <property type="protein sequence ID" value="CBJ49211.1"/>
    <property type="molecule type" value="Genomic_DNA"/>
</dbReference>
<evidence type="ECO:0000259" key="3">
    <source>
        <dbReference type="Pfam" id="PF04106"/>
    </source>
</evidence>
<accession>D7FR86</accession>
<dbReference type="OrthoDB" id="272162at2759"/>
<comment type="function">
    <text evidence="1">Involved in autophagic vesicle formation.</text>
</comment>
<dbReference type="GO" id="GO:0034045">
    <property type="term" value="C:phagophore assembly site membrane"/>
    <property type="evidence" value="ECO:0007669"/>
    <property type="project" value="UniProtKB-SubCell"/>
</dbReference>
<evidence type="ECO:0000313" key="6">
    <source>
        <dbReference type="EMBL" id="CBJ49211.1"/>
    </source>
</evidence>
<dbReference type="Pfam" id="PF04106">
    <property type="entry name" value="ATG5_UblB"/>
    <property type="match status" value="1"/>
</dbReference>
<dbReference type="GO" id="GO:0061908">
    <property type="term" value="C:phagophore"/>
    <property type="evidence" value="ECO:0007669"/>
    <property type="project" value="TreeGrafter"/>
</dbReference>
<dbReference type="Gene3D" id="3.10.20.620">
    <property type="match status" value="1"/>
</dbReference>
<dbReference type="InterPro" id="IPR048318">
    <property type="entry name" value="ATG5_UblB"/>
</dbReference>
<feature type="compositionally biased region" description="Polar residues" evidence="2">
    <location>
        <begin position="430"/>
        <end position="439"/>
    </location>
</feature>
<dbReference type="PANTHER" id="PTHR13040">
    <property type="entry name" value="AUTOPHAGY PROTEIN 5"/>
    <property type="match status" value="1"/>
</dbReference>
<comment type="subunit">
    <text evidence="1">Conjugated with ATG12.</text>
</comment>
<dbReference type="InterPro" id="IPR042527">
    <property type="entry name" value="Atg5_UblA_dom_sf"/>
</dbReference>
<dbReference type="GO" id="GO:0034274">
    <property type="term" value="C:Atg12-Atg5-Atg16 complex"/>
    <property type="evidence" value="ECO:0007669"/>
    <property type="project" value="TreeGrafter"/>
</dbReference>
<dbReference type="GO" id="GO:0034727">
    <property type="term" value="P:piecemeal microautophagy of the nucleus"/>
    <property type="evidence" value="ECO:0007669"/>
    <property type="project" value="TreeGrafter"/>
</dbReference>
<dbReference type="GO" id="GO:0006995">
    <property type="term" value="P:cellular response to nitrogen starvation"/>
    <property type="evidence" value="ECO:0007669"/>
    <property type="project" value="TreeGrafter"/>
</dbReference>
<evidence type="ECO:0000259" key="4">
    <source>
        <dbReference type="Pfam" id="PF20637"/>
    </source>
</evidence>
<evidence type="ECO:0000313" key="7">
    <source>
        <dbReference type="Proteomes" id="UP000002630"/>
    </source>
</evidence>
<keyword evidence="1" id="KW-0832">Ubl conjugation</keyword>
<keyword evidence="1" id="KW-0472">Membrane</keyword>
<keyword evidence="7" id="KW-1185">Reference proteome</keyword>
<organism evidence="6 7">
    <name type="scientific">Ectocarpus siliculosus</name>
    <name type="common">Brown alga</name>
    <name type="synonym">Conferva siliculosa</name>
    <dbReference type="NCBI Taxonomy" id="2880"/>
    <lineage>
        <taxon>Eukaryota</taxon>
        <taxon>Sar</taxon>
        <taxon>Stramenopiles</taxon>
        <taxon>Ochrophyta</taxon>
        <taxon>PX clade</taxon>
        <taxon>Phaeophyceae</taxon>
        <taxon>Ectocarpales</taxon>
        <taxon>Ectocarpaceae</taxon>
        <taxon>Ectocarpus</taxon>
    </lineage>
</organism>
<keyword evidence="1" id="KW-1017">Isopeptide bond</keyword>
<dbReference type="GO" id="GO:0005776">
    <property type="term" value="C:autophagosome"/>
    <property type="evidence" value="ECO:0007669"/>
    <property type="project" value="TreeGrafter"/>
</dbReference>
<dbReference type="eggNOG" id="KOG2976">
    <property type="taxonomic scope" value="Eukaryota"/>
</dbReference>
<evidence type="ECO:0000259" key="5">
    <source>
        <dbReference type="Pfam" id="PF20638"/>
    </source>
</evidence>